<feature type="transmembrane region" description="Helical" evidence="1">
    <location>
        <begin position="21"/>
        <end position="44"/>
    </location>
</feature>
<keyword evidence="1" id="KW-1133">Transmembrane helix</keyword>
<sequence length="101" mass="11529">MTHPSHHNSAERMRPRVRDPVGVHSSCVTWSMTALHWVWFFSFVHVSLNVAQSKSVAAYDNTRRYTLTIYSVKPGRQCSYTNVRISISVRVLAATHTQSPE</sequence>
<evidence type="ECO:0000256" key="1">
    <source>
        <dbReference type="SAM" id="Phobius"/>
    </source>
</evidence>
<gene>
    <name evidence="2" type="ORF">EJ03DRAFT_158967</name>
</gene>
<name>A0A6G1L2N7_9PEZI</name>
<dbReference type="EMBL" id="ML995859">
    <property type="protein sequence ID" value="KAF2767193.1"/>
    <property type="molecule type" value="Genomic_DNA"/>
</dbReference>
<keyword evidence="1" id="KW-0472">Membrane</keyword>
<keyword evidence="3" id="KW-1185">Reference proteome</keyword>
<protein>
    <submittedName>
        <fullName evidence="2">Uncharacterized protein</fullName>
    </submittedName>
</protein>
<keyword evidence="1" id="KW-0812">Transmembrane</keyword>
<evidence type="ECO:0000313" key="3">
    <source>
        <dbReference type="Proteomes" id="UP000799436"/>
    </source>
</evidence>
<accession>A0A6G1L2N7</accession>
<dbReference type="AlphaFoldDB" id="A0A6G1L2N7"/>
<evidence type="ECO:0000313" key="2">
    <source>
        <dbReference type="EMBL" id="KAF2767193.1"/>
    </source>
</evidence>
<proteinExistence type="predicted"/>
<reference evidence="2" key="1">
    <citation type="journal article" date="2020" name="Stud. Mycol.">
        <title>101 Dothideomycetes genomes: a test case for predicting lifestyles and emergence of pathogens.</title>
        <authorList>
            <person name="Haridas S."/>
            <person name="Albert R."/>
            <person name="Binder M."/>
            <person name="Bloem J."/>
            <person name="Labutti K."/>
            <person name="Salamov A."/>
            <person name="Andreopoulos B."/>
            <person name="Baker S."/>
            <person name="Barry K."/>
            <person name="Bills G."/>
            <person name="Bluhm B."/>
            <person name="Cannon C."/>
            <person name="Castanera R."/>
            <person name="Culley D."/>
            <person name="Daum C."/>
            <person name="Ezra D."/>
            <person name="Gonzalez J."/>
            <person name="Henrissat B."/>
            <person name="Kuo A."/>
            <person name="Liang C."/>
            <person name="Lipzen A."/>
            <person name="Lutzoni F."/>
            <person name="Magnuson J."/>
            <person name="Mondo S."/>
            <person name="Nolan M."/>
            <person name="Ohm R."/>
            <person name="Pangilinan J."/>
            <person name="Park H.-J."/>
            <person name="Ramirez L."/>
            <person name="Alfaro M."/>
            <person name="Sun H."/>
            <person name="Tritt A."/>
            <person name="Yoshinaga Y."/>
            <person name="Zwiers L.-H."/>
            <person name="Turgeon B."/>
            <person name="Goodwin S."/>
            <person name="Spatafora J."/>
            <person name="Crous P."/>
            <person name="Grigoriev I."/>
        </authorList>
    </citation>
    <scope>NUCLEOTIDE SEQUENCE</scope>
    <source>
        <strain evidence="2">CBS 116005</strain>
    </source>
</reference>
<organism evidence="2 3">
    <name type="scientific">Teratosphaeria nubilosa</name>
    <dbReference type="NCBI Taxonomy" id="161662"/>
    <lineage>
        <taxon>Eukaryota</taxon>
        <taxon>Fungi</taxon>
        <taxon>Dikarya</taxon>
        <taxon>Ascomycota</taxon>
        <taxon>Pezizomycotina</taxon>
        <taxon>Dothideomycetes</taxon>
        <taxon>Dothideomycetidae</taxon>
        <taxon>Mycosphaerellales</taxon>
        <taxon>Teratosphaeriaceae</taxon>
        <taxon>Teratosphaeria</taxon>
    </lineage>
</organism>
<dbReference type="Proteomes" id="UP000799436">
    <property type="component" value="Unassembled WGS sequence"/>
</dbReference>